<dbReference type="Proteomes" id="UP001557484">
    <property type="component" value="Unassembled WGS sequence"/>
</dbReference>
<dbReference type="InterPro" id="IPR003787">
    <property type="entry name" value="Sulphur_relay_DsrE/F-like"/>
</dbReference>
<accession>A0ABV3TX27</accession>
<dbReference type="Gene3D" id="3.40.1260.10">
    <property type="entry name" value="DsrEFH-like"/>
    <property type="match status" value="1"/>
</dbReference>
<organism evidence="2 3">
    <name type="scientific">Zhongshania arctica</name>
    <dbReference type="NCBI Taxonomy" id="3238302"/>
    <lineage>
        <taxon>Bacteria</taxon>
        <taxon>Pseudomonadati</taxon>
        <taxon>Pseudomonadota</taxon>
        <taxon>Gammaproteobacteria</taxon>
        <taxon>Cellvibrionales</taxon>
        <taxon>Spongiibacteraceae</taxon>
        <taxon>Zhongshania</taxon>
    </lineage>
</organism>
<comment type="similarity">
    <text evidence="1">Belongs to the DsrF/TusC family.</text>
</comment>
<dbReference type="Pfam" id="PF02635">
    <property type="entry name" value="DsrE"/>
    <property type="match status" value="1"/>
</dbReference>
<protein>
    <submittedName>
        <fullName evidence="2">DsrE family protein</fullName>
    </submittedName>
</protein>
<reference evidence="2 3" key="1">
    <citation type="journal article" date="2011" name="Int. J. Syst. Evol. Microbiol.">
        <title>Zhongshania antarctica gen. nov., sp. nov. and Zhongshania guokunii sp. nov., gammaproteobacteria respectively isolated from coastal attached (fast) ice and surface seawater of the Antarctic.</title>
        <authorList>
            <person name="Li H.J."/>
            <person name="Zhang X.Y."/>
            <person name="Chen C.X."/>
            <person name="Zhang Y.J."/>
            <person name="Gao Z.M."/>
            <person name="Yu Y."/>
            <person name="Chen X.L."/>
            <person name="Chen B."/>
            <person name="Zhang Y.Z."/>
        </authorList>
    </citation>
    <scope>NUCLEOTIDE SEQUENCE [LARGE SCALE GENOMIC DNA]</scope>
    <source>
        <strain evidence="2 3">R06B22</strain>
    </source>
</reference>
<sequence>MHFLYLFTRQAYGHSFAREALDMALATAAFDQKVSIVFLQDAIYQLMVANDAPCVEAKPHTGVINALPLYDIERIYYLEYDRQTRHINEAELVPHAAAISPAALEELMATADRIQSF</sequence>
<evidence type="ECO:0000256" key="1">
    <source>
        <dbReference type="ARBA" id="ARBA00005996"/>
    </source>
</evidence>
<name>A0ABV3TX27_9GAMM</name>
<dbReference type="RefSeq" id="WP_368375926.1">
    <property type="nucleotide sequence ID" value="NZ_JBFRYB010000001.1"/>
</dbReference>
<proteinExistence type="inferred from homology"/>
<dbReference type="PANTHER" id="PTHR38780:SF1">
    <property type="entry name" value="PROTEIN TUSC"/>
    <property type="match status" value="1"/>
</dbReference>
<gene>
    <name evidence="2" type="ORF">AB4875_10045</name>
</gene>
<evidence type="ECO:0000313" key="3">
    <source>
        <dbReference type="Proteomes" id="UP001557484"/>
    </source>
</evidence>
<keyword evidence="3" id="KW-1185">Reference proteome</keyword>
<evidence type="ECO:0000313" key="2">
    <source>
        <dbReference type="EMBL" id="MEX1665831.1"/>
    </source>
</evidence>
<dbReference type="SUPFAM" id="SSF75169">
    <property type="entry name" value="DsrEFH-like"/>
    <property type="match status" value="1"/>
</dbReference>
<dbReference type="PANTHER" id="PTHR38780">
    <property type="entry name" value="PROTEIN TUSC"/>
    <property type="match status" value="1"/>
</dbReference>
<comment type="caution">
    <text evidence="2">The sequence shown here is derived from an EMBL/GenBank/DDBJ whole genome shotgun (WGS) entry which is preliminary data.</text>
</comment>
<dbReference type="InterPro" id="IPR017462">
    <property type="entry name" value="Sulphur_relay_TusC/DsrF"/>
</dbReference>
<dbReference type="InterPro" id="IPR027396">
    <property type="entry name" value="DsrEFH-like"/>
</dbReference>
<dbReference type="EMBL" id="JBFRYB010000001">
    <property type="protein sequence ID" value="MEX1665831.1"/>
    <property type="molecule type" value="Genomic_DNA"/>
</dbReference>